<sequence length="147" mass="17104">MFSFCRNQPMLLLPPTHPKICSHGDFCCNRRTIQLFSVFVTTVVLWIFYYIHFHDIACFFSVDFCYNHTFDLLEPKIIFATTVFSFCWNRRQCLLHPPTAVAATAFLCSNRLGFCYYRRRHLLLPVLLEASGVFATTPSFLIFAEPA</sequence>
<keyword evidence="1" id="KW-0812">Transmembrane</keyword>
<keyword evidence="1" id="KW-0472">Membrane</keyword>
<dbReference type="EnsemblPlants" id="AET5Gv21163900.1">
    <property type="protein sequence ID" value="AET5Gv21163900.1"/>
    <property type="gene ID" value="AET5Gv21163900"/>
</dbReference>
<feature type="transmembrane region" description="Helical" evidence="1">
    <location>
        <begin position="33"/>
        <end position="51"/>
    </location>
</feature>
<protein>
    <recommendedName>
        <fullName evidence="4">Transmembrane protein</fullName>
    </recommendedName>
</protein>
<feature type="transmembrane region" description="Helical" evidence="1">
    <location>
        <begin position="122"/>
        <end position="144"/>
    </location>
</feature>
<reference evidence="2" key="4">
    <citation type="submission" date="2019-03" db="UniProtKB">
        <authorList>
            <consortium name="EnsemblPlants"/>
        </authorList>
    </citation>
    <scope>IDENTIFICATION</scope>
</reference>
<keyword evidence="3" id="KW-1185">Reference proteome</keyword>
<reference evidence="2" key="3">
    <citation type="journal article" date="2017" name="Nature">
        <title>Genome sequence of the progenitor of the wheat D genome Aegilops tauschii.</title>
        <authorList>
            <person name="Luo M.C."/>
            <person name="Gu Y.Q."/>
            <person name="Puiu D."/>
            <person name="Wang H."/>
            <person name="Twardziok S.O."/>
            <person name="Deal K.R."/>
            <person name="Huo N."/>
            <person name="Zhu T."/>
            <person name="Wang L."/>
            <person name="Wang Y."/>
            <person name="McGuire P.E."/>
            <person name="Liu S."/>
            <person name="Long H."/>
            <person name="Ramasamy R.K."/>
            <person name="Rodriguez J.C."/>
            <person name="Van S.L."/>
            <person name="Yuan L."/>
            <person name="Wang Z."/>
            <person name="Xia Z."/>
            <person name="Xiao L."/>
            <person name="Anderson O.D."/>
            <person name="Ouyang S."/>
            <person name="Liang Y."/>
            <person name="Zimin A.V."/>
            <person name="Pertea G."/>
            <person name="Qi P."/>
            <person name="Bennetzen J.L."/>
            <person name="Dai X."/>
            <person name="Dawson M.W."/>
            <person name="Muller H.G."/>
            <person name="Kugler K."/>
            <person name="Rivarola-Duarte L."/>
            <person name="Spannagl M."/>
            <person name="Mayer K.F.X."/>
            <person name="Lu F.H."/>
            <person name="Bevan M.W."/>
            <person name="Leroy P."/>
            <person name="Li P."/>
            <person name="You F.M."/>
            <person name="Sun Q."/>
            <person name="Liu Z."/>
            <person name="Lyons E."/>
            <person name="Wicker T."/>
            <person name="Salzberg S.L."/>
            <person name="Devos K.M."/>
            <person name="Dvorak J."/>
        </authorList>
    </citation>
    <scope>NUCLEOTIDE SEQUENCE [LARGE SCALE GENOMIC DNA]</scope>
    <source>
        <strain evidence="2">cv. AL8/78</strain>
    </source>
</reference>
<evidence type="ECO:0000256" key="1">
    <source>
        <dbReference type="SAM" id="Phobius"/>
    </source>
</evidence>
<reference evidence="2" key="5">
    <citation type="journal article" date="2021" name="G3 (Bethesda)">
        <title>Aegilops tauschii genome assembly Aet v5.0 features greater sequence contiguity and improved annotation.</title>
        <authorList>
            <person name="Wang L."/>
            <person name="Zhu T."/>
            <person name="Rodriguez J.C."/>
            <person name="Deal K.R."/>
            <person name="Dubcovsky J."/>
            <person name="McGuire P.E."/>
            <person name="Lux T."/>
            <person name="Spannagl M."/>
            <person name="Mayer K.F.X."/>
            <person name="Baldrich P."/>
            <person name="Meyers B.C."/>
            <person name="Huo N."/>
            <person name="Gu Y.Q."/>
            <person name="Zhou H."/>
            <person name="Devos K.M."/>
            <person name="Bennetzen J.L."/>
            <person name="Unver T."/>
            <person name="Budak H."/>
            <person name="Gulick P.J."/>
            <person name="Galiba G."/>
            <person name="Kalapos B."/>
            <person name="Nelson D.R."/>
            <person name="Li P."/>
            <person name="You F.M."/>
            <person name="Luo M.C."/>
            <person name="Dvorak J."/>
        </authorList>
    </citation>
    <scope>NUCLEOTIDE SEQUENCE [LARGE SCALE GENOMIC DNA]</scope>
    <source>
        <strain evidence="2">cv. AL8/78</strain>
    </source>
</reference>
<evidence type="ECO:0008006" key="4">
    <source>
        <dbReference type="Google" id="ProtNLM"/>
    </source>
</evidence>
<dbReference type="Gramene" id="AET5Gv21163900.1">
    <property type="protein sequence ID" value="AET5Gv21163900.1"/>
    <property type="gene ID" value="AET5Gv21163900"/>
</dbReference>
<accession>A0A453MF50</accession>
<reference evidence="3" key="2">
    <citation type="journal article" date="2017" name="Nat. Plants">
        <title>The Aegilops tauschii genome reveals multiple impacts of transposons.</title>
        <authorList>
            <person name="Zhao G."/>
            <person name="Zou C."/>
            <person name="Li K."/>
            <person name="Wang K."/>
            <person name="Li T."/>
            <person name="Gao L."/>
            <person name="Zhang X."/>
            <person name="Wang H."/>
            <person name="Yang Z."/>
            <person name="Liu X."/>
            <person name="Jiang W."/>
            <person name="Mao L."/>
            <person name="Kong X."/>
            <person name="Jiao Y."/>
            <person name="Jia J."/>
        </authorList>
    </citation>
    <scope>NUCLEOTIDE SEQUENCE [LARGE SCALE GENOMIC DNA]</scope>
    <source>
        <strain evidence="3">cv. AL8/78</strain>
    </source>
</reference>
<proteinExistence type="predicted"/>
<evidence type="ECO:0000313" key="3">
    <source>
        <dbReference type="Proteomes" id="UP000015105"/>
    </source>
</evidence>
<name>A0A453MF50_AEGTS</name>
<organism evidence="2 3">
    <name type="scientific">Aegilops tauschii subsp. strangulata</name>
    <name type="common">Goatgrass</name>
    <dbReference type="NCBI Taxonomy" id="200361"/>
    <lineage>
        <taxon>Eukaryota</taxon>
        <taxon>Viridiplantae</taxon>
        <taxon>Streptophyta</taxon>
        <taxon>Embryophyta</taxon>
        <taxon>Tracheophyta</taxon>
        <taxon>Spermatophyta</taxon>
        <taxon>Magnoliopsida</taxon>
        <taxon>Liliopsida</taxon>
        <taxon>Poales</taxon>
        <taxon>Poaceae</taxon>
        <taxon>BOP clade</taxon>
        <taxon>Pooideae</taxon>
        <taxon>Triticodae</taxon>
        <taxon>Triticeae</taxon>
        <taxon>Triticinae</taxon>
        <taxon>Aegilops</taxon>
    </lineage>
</organism>
<keyword evidence="1" id="KW-1133">Transmembrane helix</keyword>
<reference evidence="3" key="1">
    <citation type="journal article" date="2014" name="Science">
        <title>Ancient hybridizations among the ancestral genomes of bread wheat.</title>
        <authorList>
            <consortium name="International Wheat Genome Sequencing Consortium,"/>
            <person name="Marcussen T."/>
            <person name="Sandve S.R."/>
            <person name="Heier L."/>
            <person name="Spannagl M."/>
            <person name="Pfeifer M."/>
            <person name="Jakobsen K.S."/>
            <person name="Wulff B.B."/>
            <person name="Steuernagel B."/>
            <person name="Mayer K.F."/>
            <person name="Olsen O.A."/>
        </authorList>
    </citation>
    <scope>NUCLEOTIDE SEQUENCE [LARGE SCALE GENOMIC DNA]</scope>
    <source>
        <strain evidence="3">cv. AL8/78</strain>
    </source>
</reference>
<dbReference type="AlphaFoldDB" id="A0A453MF50"/>
<dbReference type="Proteomes" id="UP000015105">
    <property type="component" value="Chromosome 5D"/>
</dbReference>
<evidence type="ECO:0000313" key="2">
    <source>
        <dbReference type="EnsemblPlants" id="AET5Gv21163900.1"/>
    </source>
</evidence>